<reference evidence="3" key="1">
    <citation type="journal article" date="2023" name="Plant J.">
        <title>Genome sequences and population genomics provide insights into the demographic history, inbreeding, and mutation load of two 'living fossil' tree species of Dipteronia.</title>
        <authorList>
            <person name="Feng Y."/>
            <person name="Comes H.P."/>
            <person name="Chen J."/>
            <person name="Zhu S."/>
            <person name="Lu R."/>
            <person name="Zhang X."/>
            <person name="Li P."/>
            <person name="Qiu J."/>
            <person name="Olsen K.M."/>
            <person name="Qiu Y."/>
        </authorList>
    </citation>
    <scope>NUCLEOTIDE SEQUENCE</scope>
    <source>
        <strain evidence="3">KIB01</strain>
    </source>
</reference>
<evidence type="ECO:0000313" key="3">
    <source>
        <dbReference type="EMBL" id="KAK2659853.1"/>
    </source>
</evidence>
<dbReference type="PANTHER" id="PTHR48449">
    <property type="entry name" value="DUF1985 DOMAIN-CONTAINING PROTEIN"/>
    <property type="match status" value="1"/>
</dbReference>
<dbReference type="InterPro" id="IPR015410">
    <property type="entry name" value="DUF1985"/>
</dbReference>
<name>A0AAD9XID7_9ROSI</name>
<feature type="region of interest" description="Disordered" evidence="1">
    <location>
        <begin position="198"/>
        <end position="284"/>
    </location>
</feature>
<feature type="compositionally biased region" description="Basic and acidic residues" evidence="1">
    <location>
        <begin position="241"/>
        <end position="261"/>
    </location>
</feature>
<feature type="compositionally biased region" description="Acidic residues" evidence="1">
    <location>
        <begin position="218"/>
        <end position="228"/>
    </location>
</feature>
<keyword evidence="4" id="KW-1185">Reference proteome</keyword>
<comment type="caution">
    <text evidence="3">The sequence shown here is derived from an EMBL/GenBank/DDBJ whole genome shotgun (WGS) entry which is preliminary data.</text>
</comment>
<proteinExistence type="predicted"/>
<dbReference type="Proteomes" id="UP001280121">
    <property type="component" value="Unassembled WGS sequence"/>
</dbReference>
<evidence type="ECO:0000256" key="1">
    <source>
        <dbReference type="SAM" id="MobiDB-lite"/>
    </source>
</evidence>
<accession>A0AAD9XID7</accession>
<dbReference type="Pfam" id="PF09331">
    <property type="entry name" value="DUF1985"/>
    <property type="match status" value="1"/>
</dbReference>
<evidence type="ECO:0000313" key="4">
    <source>
        <dbReference type="Proteomes" id="UP001280121"/>
    </source>
</evidence>
<feature type="domain" description="DUF1985" evidence="2">
    <location>
        <begin position="41"/>
        <end position="159"/>
    </location>
</feature>
<evidence type="ECO:0000259" key="2">
    <source>
        <dbReference type="Pfam" id="PF09331"/>
    </source>
</evidence>
<dbReference type="EMBL" id="JANJYI010000002">
    <property type="protein sequence ID" value="KAK2659853.1"/>
    <property type="molecule type" value="Genomic_DNA"/>
</dbReference>
<feature type="compositionally biased region" description="Basic and acidic residues" evidence="1">
    <location>
        <begin position="202"/>
        <end position="217"/>
    </location>
</feature>
<gene>
    <name evidence="3" type="ORF">Ddye_006386</name>
</gene>
<protein>
    <recommendedName>
        <fullName evidence="2">DUF1985 domain-containing protein</fullName>
    </recommendedName>
</protein>
<sequence>MLGRWEQCVFKWFLGMNNELFSGKLCDILLCRELHFPGACPEEMWFRVKNRAVRFGKVEFLLVTGLRFRLMPESVNSLPKVAPGNVHHLYFGGSPTPLNHILGILSREEFGEAEDDIQLGYVYFLSHILLGREYRWFVHNWLWGLVEDITGFEAFPWGTYIARPSRFYLFGWKAEKWENGPGIPPIDKVESLMRSDNLGDLNDAHEVGDDQHDTHEDEVGDDQNDEVADEVHDAQEDEVGDDQHDAQHDEVTEGLHGKQEAEVDEVTAEQDAPQQGEVNKYGQV</sequence>
<dbReference type="AlphaFoldDB" id="A0AAD9XID7"/>
<organism evidence="3 4">
    <name type="scientific">Dipteronia dyeriana</name>
    <dbReference type="NCBI Taxonomy" id="168575"/>
    <lineage>
        <taxon>Eukaryota</taxon>
        <taxon>Viridiplantae</taxon>
        <taxon>Streptophyta</taxon>
        <taxon>Embryophyta</taxon>
        <taxon>Tracheophyta</taxon>
        <taxon>Spermatophyta</taxon>
        <taxon>Magnoliopsida</taxon>
        <taxon>eudicotyledons</taxon>
        <taxon>Gunneridae</taxon>
        <taxon>Pentapetalae</taxon>
        <taxon>rosids</taxon>
        <taxon>malvids</taxon>
        <taxon>Sapindales</taxon>
        <taxon>Sapindaceae</taxon>
        <taxon>Hippocastanoideae</taxon>
        <taxon>Acereae</taxon>
        <taxon>Dipteronia</taxon>
    </lineage>
</organism>
<dbReference type="PANTHER" id="PTHR48449:SF1">
    <property type="entry name" value="DUF1985 DOMAIN-CONTAINING PROTEIN"/>
    <property type="match status" value="1"/>
</dbReference>